<keyword evidence="2 4" id="KW-0268">Exocytosis</keyword>
<evidence type="ECO:0000259" key="7">
    <source>
        <dbReference type="Pfam" id="PF20652"/>
    </source>
</evidence>
<dbReference type="GO" id="GO:0015031">
    <property type="term" value="P:protein transport"/>
    <property type="evidence" value="ECO:0007669"/>
    <property type="project" value="UniProtKB-KW"/>
</dbReference>
<protein>
    <recommendedName>
        <fullName evidence="4">Exocyst complex component Sec8</fullName>
    </recommendedName>
</protein>
<gene>
    <name evidence="8" type="ORF">BT96DRAFT_1005013</name>
</gene>
<dbReference type="Proteomes" id="UP000799118">
    <property type="component" value="Unassembled WGS sequence"/>
</dbReference>
<feature type="compositionally biased region" description="Polar residues" evidence="5">
    <location>
        <begin position="183"/>
        <end position="196"/>
    </location>
</feature>
<feature type="region of interest" description="Disordered" evidence="5">
    <location>
        <begin position="64"/>
        <end position="218"/>
    </location>
</feature>
<dbReference type="GO" id="GO:0006904">
    <property type="term" value="P:vesicle docking involved in exocytosis"/>
    <property type="evidence" value="ECO:0007669"/>
    <property type="project" value="InterPro"/>
</dbReference>
<dbReference type="InterPro" id="IPR048630">
    <property type="entry name" value="Sec8_M"/>
</dbReference>
<feature type="compositionally biased region" description="Polar residues" evidence="5">
    <location>
        <begin position="149"/>
        <end position="164"/>
    </location>
</feature>
<feature type="compositionally biased region" description="Polar residues" evidence="5">
    <location>
        <begin position="110"/>
        <end position="134"/>
    </location>
</feature>
<comment type="similarity">
    <text evidence="4">Belongs to the SEC8 family.</text>
</comment>
<dbReference type="PANTHER" id="PTHR14146">
    <property type="entry name" value="EXOCYST COMPLEX COMPONENT 4"/>
    <property type="match status" value="1"/>
</dbReference>
<dbReference type="Pfam" id="PF20652">
    <property type="entry name" value="Sec8_C"/>
    <property type="match status" value="1"/>
</dbReference>
<reference evidence="8" key="1">
    <citation type="journal article" date="2019" name="Environ. Microbiol.">
        <title>Fungal ecological strategies reflected in gene transcription - a case study of two litter decomposers.</title>
        <authorList>
            <person name="Barbi F."/>
            <person name="Kohler A."/>
            <person name="Barry K."/>
            <person name="Baskaran P."/>
            <person name="Daum C."/>
            <person name="Fauchery L."/>
            <person name="Ihrmark K."/>
            <person name="Kuo A."/>
            <person name="LaButti K."/>
            <person name="Lipzen A."/>
            <person name="Morin E."/>
            <person name="Grigoriev I.V."/>
            <person name="Henrissat B."/>
            <person name="Lindahl B."/>
            <person name="Martin F."/>
        </authorList>
    </citation>
    <scope>NUCLEOTIDE SEQUENCE</scope>
    <source>
        <strain evidence="8">JB14</strain>
    </source>
</reference>
<dbReference type="GO" id="GO:0006612">
    <property type="term" value="P:protein targeting to membrane"/>
    <property type="evidence" value="ECO:0007669"/>
    <property type="project" value="UniProtKB-UniRule"/>
</dbReference>
<evidence type="ECO:0000313" key="8">
    <source>
        <dbReference type="EMBL" id="KAE9387540.1"/>
    </source>
</evidence>
<keyword evidence="9" id="KW-1185">Reference proteome</keyword>
<dbReference type="GO" id="GO:0006893">
    <property type="term" value="P:Golgi to plasma membrane transport"/>
    <property type="evidence" value="ECO:0007669"/>
    <property type="project" value="TreeGrafter"/>
</dbReference>
<name>A0A6A4GQE6_9AGAR</name>
<organism evidence="8 9">
    <name type="scientific">Gymnopus androsaceus JB14</name>
    <dbReference type="NCBI Taxonomy" id="1447944"/>
    <lineage>
        <taxon>Eukaryota</taxon>
        <taxon>Fungi</taxon>
        <taxon>Dikarya</taxon>
        <taxon>Basidiomycota</taxon>
        <taxon>Agaricomycotina</taxon>
        <taxon>Agaricomycetes</taxon>
        <taxon>Agaricomycetidae</taxon>
        <taxon>Agaricales</taxon>
        <taxon>Marasmiineae</taxon>
        <taxon>Omphalotaceae</taxon>
        <taxon>Gymnopus</taxon>
    </lineage>
</organism>
<dbReference type="GO" id="GO:0090522">
    <property type="term" value="P:vesicle tethering involved in exocytosis"/>
    <property type="evidence" value="ECO:0007669"/>
    <property type="project" value="UniProtKB-UniRule"/>
</dbReference>
<dbReference type="EMBL" id="ML769794">
    <property type="protein sequence ID" value="KAE9387540.1"/>
    <property type="molecule type" value="Genomic_DNA"/>
</dbReference>
<dbReference type="PANTHER" id="PTHR14146:SF0">
    <property type="entry name" value="EXOCYST COMPLEX COMPONENT 4"/>
    <property type="match status" value="1"/>
</dbReference>
<sequence>MPRMDAIFMYWIRAQVAKVSLDRITDFLSNTELLDGFESPSSTQALNAIQPSTDEIGFQNATFSWSRDTSGTATSRAPPFPTRQNRSPSVSRNDITSPPGSIATRPLQISRPTTPSNGSYTSDSARHSNGPSRPQRSELRSRNSELDRSGNSTVSCNARNSPNAPSGSRQPQRQQSEDDATSPALSTVLSAFQSAGTRRRAMTNGSDDMEYQRMRDEEKAAEMARQQQYQKRMPGRRTAKSRPGDIDAVLNEVEDGWEFVVDPEFNPVDLAVDLLDQKSAGKDLDDFQETKYKLFSALKGTVDKYYQALAASLPHHASLFEPSFRNSDTVQMWSRGQTLEEMMRLLDQIEHLKTIPDLLETLMSEKRLLQASVLLALREILVDELHSHLFLKSFWCDSRWALYTPNQRTFPKVEFEDEPPAVLPDMSPSSPSFPSTRLAHFLQDLTLRPNDAPMDVNEPNGAAPTASFNYNMSSRHPQTLLNPEADSFAYLETVLESLAVLGRLGATLDIVAQRLSSEIYSLIEMTVEEVSERAEYGKRSSMFGFSTTKSEGMDAVAQGLRVIYEVANRIGSRRDFKDSAGTKPGTLFPLVEIWVSIQAESALSSVGTDNRLLGAGQHHRLLIKPNAFHVSVLFQPTLAFLDHVRTVLPSDIDSVHESGMVLDEFVLNIYLPQLEDKVSFLFHQAELLEWVQVAICMFTYLKNKSLNLPNPRQSILPHVLAQRKHEYGKRYKNGCVRIQPSSAFLSLDLSSPHLLQLTSPLSSLPPMSVAKLRSQIWNVILQPNTAKSLTELLPVTDDNWFGIEVTRLRLLHPLDQKQVSESRTTVSVYKAAGDITSPTENRPLILNTLVPIFMENPSLNIKLRLSDGWFIKVQGPDPVNISGDIFAALKSPEFDQPPWWKEKILHPVFMMSERKSQISPPIRLPGTQGSVLELRIHPQKIIWNHKYQGHLPILILRTGKDLVVLVEQRIHTGVMEGLQPVFMMSERKSQISPPIHLPRTQGSILELGTYPWKNVWNFQDLLPILIPRTAKDPVALGEQTGMMEELTGVIILFSHKGRLSETETLSIKTQLELLPQNHAFTSTTLLVLKLVHRNKVSTSVIFLLKKLTIDALERITLPMIMLQSD</sequence>
<feature type="compositionally biased region" description="Low complexity" evidence="5">
    <location>
        <begin position="165"/>
        <end position="174"/>
    </location>
</feature>
<evidence type="ECO:0000313" key="9">
    <source>
        <dbReference type="Proteomes" id="UP000799118"/>
    </source>
</evidence>
<feature type="compositionally biased region" description="Polar residues" evidence="5">
    <location>
        <begin position="82"/>
        <end position="99"/>
    </location>
</feature>
<evidence type="ECO:0000259" key="6">
    <source>
        <dbReference type="Pfam" id="PF04048"/>
    </source>
</evidence>
<evidence type="ECO:0000256" key="3">
    <source>
        <dbReference type="ARBA" id="ARBA00022927"/>
    </source>
</evidence>
<feature type="domain" description="Exocyst complex component Sec8 N-terminal" evidence="6">
    <location>
        <begin position="246"/>
        <end position="319"/>
    </location>
</feature>
<dbReference type="GO" id="GO:0000145">
    <property type="term" value="C:exocyst"/>
    <property type="evidence" value="ECO:0007669"/>
    <property type="project" value="UniProtKB-UniRule"/>
</dbReference>
<evidence type="ECO:0000256" key="5">
    <source>
        <dbReference type="SAM" id="MobiDB-lite"/>
    </source>
</evidence>
<evidence type="ECO:0000256" key="4">
    <source>
        <dbReference type="RuleBase" id="RU367079"/>
    </source>
</evidence>
<keyword evidence="1 4" id="KW-0813">Transport</keyword>
<dbReference type="InterPro" id="IPR007191">
    <property type="entry name" value="Sec8_exocyst_N"/>
</dbReference>
<proteinExistence type="inferred from homology"/>
<evidence type="ECO:0000256" key="2">
    <source>
        <dbReference type="ARBA" id="ARBA00022483"/>
    </source>
</evidence>
<dbReference type="AlphaFoldDB" id="A0A6A4GQE6"/>
<dbReference type="OrthoDB" id="272977at2759"/>
<feature type="compositionally biased region" description="Basic and acidic residues" evidence="5">
    <location>
        <begin position="135"/>
        <end position="148"/>
    </location>
</feature>
<evidence type="ECO:0000256" key="1">
    <source>
        <dbReference type="ARBA" id="ARBA00022448"/>
    </source>
</evidence>
<dbReference type="Pfam" id="PF04048">
    <property type="entry name" value="Sec8_N"/>
    <property type="match status" value="1"/>
</dbReference>
<accession>A0A6A4GQE6</accession>
<keyword evidence="3 4" id="KW-0653">Protein transport</keyword>
<feature type="domain" description="Exocyst complex component Sec8 middle helical bundle" evidence="7">
    <location>
        <begin position="482"/>
        <end position="600"/>
    </location>
</feature>
<dbReference type="InterPro" id="IPR039682">
    <property type="entry name" value="Sec8/EXOC4"/>
</dbReference>
<comment type="function">
    <text evidence="4">Component of the exocyst complex involved in the docking of exocytic vesicles with fusion sites on the plasma membrane.</text>
</comment>
<feature type="compositionally biased region" description="Polar residues" evidence="5">
    <location>
        <begin position="64"/>
        <end position="75"/>
    </location>
</feature>